<dbReference type="EC" id="3.1.3.12" evidence="3"/>
<sequence length="273" mass="30247">MTDTALHFLDSIDACESLVGCKKPALMIDFDGTLSKLTPDPSDAVIDPKCLVLLKKLCAILPVIAIVSGRSVTDLESKIHLKRLELYGNHGAEKFISGKLIGAPNADINLDYIHELLNFLKSEVSLPGLIFEDKTFSASVHYRLSDDHNLARNALAEALTHAPNINKLETFWGREILEIRLLSGFDKGYAVQDVFKRHQSESMLFIGDDTTDIDGIAQLIKLRNSGVVKGLTIAVKSKSTNQHLLEKADAYVEDIEGVRQILNWVLKNWSPKV</sequence>
<evidence type="ECO:0000256" key="4">
    <source>
        <dbReference type="ARBA" id="ARBA00022801"/>
    </source>
</evidence>
<organism evidence="5">
    <name type="scientific">marine metagenome</name>
    <dbReference type="NCBI Taxonomy" id="408172"/>
    <lineage>
        <taxon>unclassified sequences</taxon>
        <taxon>metagenomes</taxon>
        <taxon>ecological metagenomes</taxon>
    </lineage>
</organism>
<dbReference type="GO" id="GO:0005992">
    <property type="term" value="P:trehalose biosynthetic process"/>
    <property type="evidence" value="ECO:0007669"/>
    <property type="project" value="UniProtKB-UniPathway"/>
</dbReference>
<comment type="pathway">
    <text evidence="1">Glycan biosynthesis; trehalose biosynthesis.</text>
</comment>
<dbReference type="EMBL" id="UINC01031017">
    <property type="protein sequence ID" value="SVB16377.1"/>
    <property type="molecule type" value="Genomic_DNA"/>
</dbReference>
<dbReference type="SUPFAM" id="SSF56784">
    <property type="entry name" value="HAD-like"/>
    <property type="match status" value="1"/>
</dbReference>
<dbReference type="InterPro" id="IPR023214">
    <property type="entry name" value="HAD_sf"/>
</dbReference>
<dbReference type="AlphaFoldDB" id="A0A382BT53"/>
<dbReference type="Pfam" id="PF02358">
    <property type="entry name" value="Trehalose_PPase"/>
    <property type="match status" value="1"/>
</dbReference>
<evidence type="ECO:0000313" key="5">
    <source>
        <dbReference type="EMBL" id="SVB16377.1"/>
    </source>
</evidence>
<dbReference type="UniPathway" id="UPA00299"/>
<evidence type="ECO:0000256" key="1">
    <source>
        <dbReference type="ARBA" id="ARBA00005199"/>
    </source>
</evidence>
<comment type="similarity">
    <text evidence="2">Belongs to the trehalose phosphatase family.</text>
</comment>
<accession>A0A382BT53</accession>
<dbReference type="InterPro" id="IPR036412">
    <property type="entry name" value="HAD-like_sf"/>
</dbReference>
<proteinExistence type="inferred from homology"/>
<evidence type="ECO:0000256" key="3">
    <source>
        <dbReference type="ARBA" id="ARBA00013086"/>
    </source>
</evidence>
<protein>
    <recommendedName>
        <fullName evidence="3">trehalose-phosphatase</fullName>
        <ecNumber evidence="3">3.1.3.12</ecNumber>
    </recommendedName>
</protein>
<name>A0A382BT53_9ZZZZ</name>
<dbReference type="Gene3D" id="3.30.70.1020">
    <property type="entry name" value="Trehalose-6-phosphate phosphatase related protein, domain 2"/>
    <property type="match status" value="1"/>
</dbReference>
<dbReference type="InterPro" id="IPR044651">
    <property type="entry name" value="OTSB-like"/>
</dbReference>
<dbReference type="InterPro" id="IPR006379">
    <property type="entry name" value="HAD-SF_hydro_IIB"/>
</dbReference>
<dbReference type="InterPro" id="IPR003337">
    <property type="entry name" value="Trehalose_PPase"/>
</dbReference>
<dbReference type="NCBIfam" id="TIGR01484">
    <property type="entry name" value="HAD-SF-IIB"/>
    <property type="match status" value="1"/>
</dbReference>
<dbReference type="Gene3D" id="3.40.50.1000">
    <property type="entry name" value="HAD superfamily/HAD-like"/>
    <property type="match status" value="1"/>
</dbReference>
<keyword evidence="4" id="KW-0378">Hydrolase</keyword>
<reference evidence="5" key="1">
    <citation type="submission" date="2018-05" db="EMBL/GenBank/DDBJ databases">
        <authorList>
            <person name="Lanie J.A."/>
            <person name="Ng W.-L."/>
            <person name="Kazmierczak K.M."/>
            <person name="Andrzejewski T.M."/>
            <person name="Davidsen T.M."/>
            <person name="Wayne K.J."/>
            <person name="Tettelin H."/>
            <person name="Glass J.I."/>
            <person name="Rusch D."/>
            <person name="Podicherti R."/>
            <person name="Tsui H.-C.T."/>
            <person name="Winkler M.E."/>
        </authorList>
    </citation>
    <scope>NUCLEOTIDE SEQUENCE</scope>
</reference>
<dbReference type="NCBIfam" id="TIGR00685">
    <property type="entry name" value="T6PP"/>
    <property type="match status" value="1"/>
</dbReference>
<dbReference type="PANTHER" id="PTHR43768:SF3">
    <property type="entry name" value="TREHALOSE 6-PHOSPHATE PHOSPHATASE"/>
    <property type="match status" value="1"/>
</dbReference>
<dbReference type="PANTHER" id="PTHR43768">
    <property type="entry name" value="TREHALOSE 6-PHOSPHATE PHOSPHATASE"/>
    <property type="match status" value="1"/>
</dbReference>
<gene>
    <name evidence="5" type="ORF">METZ01_LOCUS169231</name>
</gene>
<evidence type="ECO:0000256" key="2">
    <source>
        <dbReference type="ARBA" id="ARBA00008770"/>
    </source>
</evidence>
<dbReference type="GO" id="GO:0004805">
    <property type="term" value="F:trehalose-phosphatase activity"/>
    <property type="evidence" value="ECO:0007669"/>
    <property type="project" value="UniProtKB-EC"/>
</dbReference>